<keyword evidence="2" id="KW-1133">Transmembrane helix</keyword>
<dbReference type="EMBL" id="JBHSWN010000001">
    <property type="protein sequence ID" value="MFC6789266.1"/>
    <property type="molecule type" value="Genomic_DNA"/>
</dbReference>
<keyword evidence="2" id="KW-0812">Transmembrane</keyword>
<feature type="region of interest" description="Disordered" evidence="1">
    <location>
        <begin position="1"/>
        <end position="37"/>
    </location>
</feature>
<sequence length="112" mass="12544">MLPIRGRAISAGRGLGMGERDEDGEWEDDRPRRRPRRRKGPLRRIFTLVKLALFLTPLGLFLFGSSIFDCRARPSFADWTSMIGASACARNGMMGNATMAGDNLAILRRFID</sequence>
<accession>A0ABW2BIP6</accession>
<evidence type="ECO:0000313" key="3">
    <source>
        <dbReference type="EMBL" id="MFC6789266.1"/>
    </source>
</evidence>
<reference evidence="4" key="1">
    <citation type="journal article" date="2019" name="Int. J. Syst. Evol. Microbiol.">
        <title>The Global Catalogue of Microorganisms (GCM) 10K type strain sequencing project: providing services to taxonomists for standard genome sequencing and annotation.</title>
        <authorList>
            <consortium name="The Broad Institute Genomics Platform"/>
            <consortium name="The Broad Institute Genome Sequencing Center for Infectious Disease"/>
            <person name="Wu L."/>
            <person name="Ma J."/>
        </authorList>
    </citation>
    <scope>NUCLEOTIDE SEQUENCE [LARGE SCALE GENOMIC DNA]</scope>
    <source>
        <strain evidence="4">CCUG 48316</strain>
    </source>
</reference>
<organism evidence="3 4">
    <name type="scientific">Methylobacterium komagatae</name>
    <dbReference type="NCBI Taxonomy" id="374425"/>
    <lineage>
        <taxon>Bacteria</taxon>
        <taxon>Pseudomonadati</taxon>
        <taxon>Pseudomonadota</taxon>
        <taxon>Alphaproteobacteria</taxon>
        <taxon>Hyphomicrobiales</taxon>
        <taxon>Methylobacteriaceae</taxon>
        <taxon>Methylobacterium</taxon>
    </lineage>
</organism>
<feature type="transmembrane region" description="Helical" evidence="2">
    <location>
        <begin position="42"/>
        <end position="63"/>
    </location>
</feature>
<keyword evidence="2" id="KW-0472">Membrane</keyword>
<dbReference type="Proteomes" id="UP001596292">
    <property type="component" value="Unassembled WGS sequence"/>
</dbReference>
<comment type="caution">
    <text evidence="3">The sequence shown here is derived from an EMBL/GenBank/DDBJ whole genome shotgun (WGS) entry which is preliminary data.</text>
</comment>
<evidence type="ECO:0000313" key="4">
    <source>
        <dbReference type="Proteomes" id="UP001596292"/>
    </source>
</evidence>
<name>A0ABW2BIP6_9HYPH</name>
<gene>
    <name evidence="3" type="ORF">ACFQE0_06265</name>
</gene>
<evidence type="ECO:0000256" key="2">
    <source>
        <dbReference type="SAM" id="Phobius"/>
    </source>
</evidence>
<dbReference type="RefSeq" id="WP_378968087.1">
    <property type="nucleotide sequence ID" value="NZ_JBHSWN010000001.1"/>
</dbReference>
<keyword evidence="4" id="KW-1185">Reference proteome</keyword>
<evidence type="ECO:0000256" key="1">
    <source>
        <dbReference type="SAM" id="MobiDB-lite"/>
    </source>
</evidence>
<proteinExistence type="predicted"/>
<protein>
    <submittedName>
        <fullName evidence="3">Uncharacterized protein</fullName>
    </submittedName>
</protein>